<dbReference type="InterPro" id="IPR010019">
    <property type="entry name" value="Integral_membrane_YccS"/>
</dbReference>
<feature type="domain" description="Integral membrane bound transporter" evidence="8">
    <location>
        <begin position="425"/>
        <end position="538"/>
    </location>
</feature>
<name>A0A1S1NTC4_9GAMM</name>
<dbReference type="EMBL" id="CP043420">
    <property type="protein sequence ID" value="QEL12443.1"/>
    <property type="molecule type" value="Genomic_DNA"/>
</dbReference>
<dbReference type="InterPro" id="IPR049453">
    <property type="entry name" value="Memb_transporter_dom"/>
</dbReference>
<evidence type="ECO:0000256" key="5">
    <source>
        <dbReference type="ARBA" id="ARBA00023136"/>
    </source>
</evidence>
<dbReference type="KEGG" id="kuy:FY550_15710"/>
<comment type="subcellular location">
    <subcellularLocation>
        <location evidence="1">Cell membrane</location>
        <topology evidence="1">Multi-pass membrane protein</topology>
    </subcellularLocation>
</comment>
<evidence type="ECO:0000313" key="9">
    <source>
        <dbReference type="EMBL" id="QEL12443.1"/>
    </source>
</evidence>
<dbReference type="AlphaFoldDB" id="A0A1S1NTC4"/>
<keyword evidence="10" id="KW-1185">Reference proteome</keyword>
<dbReference type="InterPro" id="IPR010020">
    <property type="entry name" value="Integral_membrane_YCCS_YHJK"/>
</dbReference>
<evidence type="ECO:0000256" key="2">
    <source>
        <dbReference type="ARBA" id="ARBA00022475"/>
    </source>
</evidence>
<feature type="domain" description="Integral membrane protein YccS N-terminal" evidence="7">
    <location>
        <begin position="75"/>
        <end position="363"/>
    </location>
</feature>
<keyword evidence="3" id="KW-0812">Transmembrane</keyword>
<dbReference type="OrthoDB" id="8670769at2"/>
<comment type="similarity">
    <text evidence="6">Belongs to the YccS/YhfK family.</text>
</comment>
<dbReference type="RefSeq" id="WP_070979824.1">
    <property type="nucleotide sequence ID" value="NZ_CP043420.1"/>
</dbReference>
<organism evidence="9 10">
    <name type="scientific">Kushneria phosphatilytica</name>
    <dbReference type="NCBI Taxonomy" id="657387"/>
    <lineage>
        <taxon>Bacteria</taxon>
        <taxon>Pseudomonadati</taxon>
        <taxon>Pseudomonadota</taxon>
        <taxon>Gammaproteobacteria</taxon>
        <taxon>Oceanospirillales</taxon>
        <taxon>Halomonadaceae</taxon>
        <taxon>Kushneria</taxon>
    </lineage>
</organism>
<gene>
    <name evidence="9" type="primary">yccS</name>
    <name evidence="9" type="ORF">FY550_15710</name>
</gene>
<dbReference type="InterPro" id="IPR032692">
    <property type="entry name" value="YccS_N"/>
</dbReference>
<dbReference type="Pfam" id="PF13515">
    <property type="entry name" value="FUSC_2"/>
    <property type="match status" value="1"/>
</dbReference>
<dbReference type="STRING" id="657387.BH688_11895"/>
<keyword evidence="2" id="KW-1003">Cell membrane</keyword>
<dbReference type="Proteomes" id="UP000322553">
    <property type="component" value="Chromosome"/>
</dbReference>
<reference evidence="9 10" key="1">
    <citation type="submission" date="2019-08" db="EMBL/GenBank/DDBJ databases">
        <title>Complete genome sequence of Kushneria sp. YCWA18, a halophilic phosphate-solubilizing bacterium isolated from Daqiao saltern in China.</title>
        <authorList>
            <person name="Du G.-X."/>
            <person name="Qu L.-Y."/>
        </authorList>
    </citation>
    <scope>NUCLEOTIDE SEQUENCE [LARGE SCALE GENOMIC DNA]</scope>
    <source>
        <strain evidence="9 10">YCWA18</strain>
    </source>
</reference>
<evidence type="ECO:0000256" key="3">
    <source>
        <dbReference type="ARBA" id="ARBA00022692"/>
    </source>
</evidence>
<dbReference type="NCBIfam" id="TIGR01666">
    <property type="entry name" value="YCCS"/>
    <property type="match status" value="1"/>
</dbReference>
<dbReference type="Pfam" id="PF12805">
    <property type="entry name" value="FUSC-like"/>
    <property type="match status" value="1"/>
</dbReference>
<keyword evidence="4" id="KW-1133">Transmembrane helix</keyword>
<sequence>MSSSEIPAALRLSLRRLWTLDRFAYSLRVFIALSGAMWWSWVQDDMHVMIPLFLGVIASALAETDDSWQGRLLALLVTLVCFSVASLSVELLFEWPWLFVVALGGSSFVLIMLGAIGQRYATIASATLILSVYTMISLEQRGGVPPDNLWHGPALLVAGAGWYGVLSVLWHALFAHQPVRQSLATLLGELGDYLMLKSTLFEPVHGVDIEQRRVALLRQNGRVVNALNQTKEMIFSRIDGQRGGRRIDRYLRLYFIAQDIHERASSTHYPYGALVEHFFHSDVLFRCQRLLHQQGRTCRALSRALLLRRAFDHRESEQALEELRASLTHLHHQAQTPVTAERRRLLRSLNALLINLTELERQLAGAYNPEVIPVEGDRSLFDRTPSGPRDAWQRVRNHLTLRSPILRHALRLSTALVVGYGVLRMVHPVQGYWILLTTLFVCRPNFGATHRFLRQRIIGTVGGLIAGWALITLFPQPLVQSMIAVLAGVLFFANRATRYTLATAAITLMVLCCFNQVGNGFGLIWPRLIDTLLGALIAGLAVVLILPDWQGRRLNREAAATVSASRDYLREIRHQYQTGKRDDLAYRLARRNAHNAETTFSTLLSNMLLEPSPYRRGADDGFRFLVIAHTILGHLSALGAHRHHLQQHPADHPDDPAMACAYDTLIDQLDRIARALSERTAIELHEPGPEVIAASLEPQPEENDEGDRLVPTQLALICRQITPLAEAAGRLIDSARTGARTAEAIGQTSRSG</sequence>
<evidence type="ECO:0000256" key="1">
    <source>
        <dbReference type="ARBA" id="ARBA00004651"/>
    </source>
</evidence>
<evidence type="ECO:0000256" key="4">
    <source>
        <dbReference type="ARBA" id="ARBA00022989"/>
    </source>
</evidence>
<evidence type="ECO:0000313" key="10">
    <source>
        <dbReference type="Proteomes" id="UP000322553"/>
    </source>
</evidence>
<evidence type="ECO:0000256" key="6">
    <source>
        <dbReference type="ARBA" id="ARBA00043993"/>
    </source>
</evidence>
<accession>A0A1S1NTC4</accession>
<dbReference type="PANTHER" id="PTHR30509">
    <property type="entry name" value="P-HYDROXYBENZOIC ACID EFFLUX PUMP SUBUNIT-RELATED"/>
    <property type="match status" value="1"/>
</dbReference>
<dbReference type="PANTHER" id="PTHR30509:SF8">
    <property type="entry name" value="INNER MEMBRANE PROTEIN YCCS"/>
    <property type="match status" value="1"/>
</dbReference>
<evidence type="ECO:0000259" key="7">
    <source>
        <dbReference type="Pfam" id="PF12805"/>
    </source>
</evidence>
<dbReference type="NCBIfam" id="TIGR01667">
    <property type="entry name" value="YCCS_YHFK"/>
    <property type="match status" value="1"/>
</dbReference>
<dbReference type="GO" id="GO:0005886">
    <property type="term" value="C:plasma membrane"/>
    <property type="evidence" value="ECO:0007669"/>
    <property type="project" value="UniProtKB-SubCell"/>
</dbReference>
<evidence type="ECO:0000259" key="8">
    <source>
        <dbReference type="Pfam" id="PF13515"/>
    </source>
</evidence>
<protein>
    <submittedName>
        <fullName evidence="9">TIGR01666 family membrane protein</fullName>
    </submittedName>
</protein>
<keyword evidence="5" id="KW-0472">Membrane</keyword>
<proteinExistence type="inferred from homology"/>